<proteinExistence type="predicted"/>
<keyword evidence="2" id="KW-1185">Reference proteome</keyword>
<accession>A0ABY6TWF0</accession>
<name>A0ABY6TWF0_BIOOC</name>
<gene>
    <name evidence="1" type="ORF">CLO192961_LOCUS98266</name>
</gene>
<dbReference type="Proteomes" id="UP000766486">
    <property type="component" value="Unassembled WGS sequence"/>
</dbReference>
<reference evidence="1 2" key="1">
    <citation type="submission" date="2019-06" db="EMBL/GenBank/DDBJ databases">
        <authorList>
            <person name="Broberg M."/>
        </authorList>
    </citation>
    <scope>NUCLEOTIDE SEQUENCE [LARGE SCALE GENOMIC DNA]</scope>
</reference>
<protein>
    <submittedName>
        <fullName evidence="1">Uncharacterized protein</fullName>
    </submittedName>
</protein>
<comment type="caution">
    <text evidence="1">The sequence shown here is derived from an EMBL/GenBank/DDBJ whole genome shotgun (WGS) entry which is preliminary data.</text>
</comment>
<sequence>MAFSFTTLQNKILARKQDPATLFDNRCKVPDLYRFLLSWVDIKAVPKFGSLKNIFNFIFVSGLPNDLQLVI</sequence>
<organism evidence="1 2">
    <name type="scientific">Bionectria ochroleuca</name>
    <name type="common">Gliocladium roseum</name>
    <dbReference type="NCBI Taxonomy" id="29856"/>
    <lineage>
        <taxon>Eukaryota</taxon>
        <taxon>Fungi</taxon>
        <taxon>Dikarya</taxon>
        <taxon>Ascomycota</taxon>
        <taxon>Pezizomycotina</taxon>
        <taxon>Sordariomycetes</taxon>
        <taxon>Hypocreomycetidae</taxon>
        <taxon>Hypocreales</taxon>
        <taxon>Bionectriaceae</taxon>
        <taxon>Clonostachys</taxon>
    </lineage>
</organism>
<evidence type="ECO:0000313" key="2">
    <source>
        <dbReference type="Proteomes" id="UP000766486"/>
    </source>
</evidence>
<dbReference type="EMBL" id="CABFNS010000698">
    <property type="protein sequence ID" value="VUC23007.1"/>
    <property type="molecule type" value="Genomic_DNA"/>
</dbReference>
<evidence type="ECO:0000313" key="1">
    <source>
        <dbReference type="EMBL" id="VUC23007.1"/>
    </source>
</evidence>